<feature type="compositionally biased region" description="Basic and acidic residues" evidence="2">
    <location>
        <begin position="41"/>
        <end position="50"/>
    </location>
</feature>
<dbReference type="EMBL" id="UIGY01000001">
    <property type="protein sequence ID" value="SUZ07208.1"/>
    <property type="molecule type" value="Genomic_DNA"/>
</dbReference>
<dbReference type="Gene3D" id="2.40.50.40">
    <property type="match status" value="1"/>
</dbReference>
<feature type="compositionally biased region" description="Polar residues" evidence="2">
    <location>
        <begin position="20"/>
        <end position="37"/>
    </location>
</feature>
<reference evidence="4" key="2">
    <citation type="submission" date="2013-01" db="EMBL/GenBank/DDBJ databases">
        <title>The wheat powdery mildew genome reveals unique evolution of an obligate biotroph.</title>
        <authorList>
            <person name="Oberhaensli S."/>
            <person name="Wicker T."/>
            <person name="Keller B."/>
        </authorList>
    </citation>
    <scope>NUCLEOTIDE SEQUENCE</scope>
    <source>
        <strain evidence="4">96224</strain>
    </source>
</reference>
<dbReference type="GO" id="GO:0006338">
    <property type="term" value="P:chromatin remodeling"/>
    <property type="evidence" value="ECO:0007669"/>
    <property type="project" value="UniProtKB-ARBA"/>
</dbReference>
<feature type="domain" description="Chromo" evidence="3">
    <location>
        <begin position="46"/>
        <end position="106"/>
    </location>
</feature>
<dbReference type="InterPro" id="IPR000953">
    <property type="entry name" value="Chromo/chromo_shadow_dom"/>
</dbReference>
<dbReference type="PROSITE" id="PS50013">
    <property type="entry name" value="CHROMO_2"/>
    <property type="match status" value="1"/>
</dbReference>
<evidence type="ECO:0000256" key="2">
    <source>
        <dbReference type="SAM" id="MobiDB-lite"/>
    </source>
</evidence>
<reference evidence="6" key="1">
    <citation type="journal article" date="2013" name="Nat. Genet.">
        <title>The wheat powdery mildew genome shows the unique evolution of an obligate biotroph.</title>
        <authorList>
            <person name="Wicker T."/>
            <person name="Oberhaensli S."/>
            <person name="Parlange F."/>
            <person name="Buchmann J.P."/>
            <person name="Shatalina M."/>
            <person name="Roffler S."/>
            <person name="Ben-David R."/>
            <person name="Dolezel J."/>
            <person name="Simkova H."/>
            <person name="Schulze-Lefert P."/>
            <person name="Spanu P.D."/>
            <person name="Bruggmann R."/>
            <person name="Amselem J."/>
            <person name="Quesneville H."/>
            <person name="Ver Loren van Themaat E."/>
            <person name="Paape T."/>
            <person name="Shimizu K.K."/>
            <person name="Keller B."/>
        </authorList>
    </citation>
    <scope>NUCLEOTIDE SEQUENCE [LARGE SCALE GENOMIC DNA]</scope>
    <source>
        <strain evidence="6">96224</strain>
    </source>
</reference>
<evidence type="ECO:0000256" key="1">
    <source>
        <dbReference type="ARBA" id="ARBA00011353"/>
    </source>
</evidence>
<evidence type="ECO:0000313" key="4">
    <source>
        <dbReference type="EMBL" id="EPQ67562.1"/>
    </source>
</evidence>
<sequence length="141" mass="17017">MTFLGFHRPEFTESYLLDSTPKNQISESDQDTESLASLETDDGHDHPPEKIIAESTSYSGFIRYLVKWKDCDILRSSWEKVGFFDTHPRLLEEWTQEKEKIHRGERKPFDINDFNNQVLEVEKREKERRILRRYRRKVQRL</sequence>
<feature type="region of interest" description="Disordered" evidence="2">
    <location>
        <begin position="18"/>
        <end position="50"/>
    </location>
</feature>
<dbReference type="HOGENOM" id="CLU_148779_0_0_1"/>
<organism evidence="5">
    <name type="scientific">Blumeria graminis f. sp. tritici 96224</name>
    <dbReference type="NCBI Taxonomy" id="1268274"/>
    <lineage>
        <taxon>Eukaryota</taxon>
        <taxon>Fungi</taxon>
        <taxon>Dikarya</taxon>
        <taxon>Ascomycota</taxon>
        <taxon>Pezizomycotina</taxon>
        <taxon>Leotiomycetes</taxon>
        <taxon>Erysiphales</taxon>
        <taxon>Erysiphaceae</taxon>
        <taxon>Blumeria</taxon>
    </lineage>
</organism>
<accession>A0A061HMB1</accession>
<evidence type="ECO:0000259" key="3">
    <source>
        <dbReference type="PROSITE" id="PS50013"/>
    </source>
</evidence>
<evidence type="ECO:0000313" key="6">
    <source>
        <dbReference type="Proteomes" id="UP000053110"/>
    </source>
</evidence>
<gene>
    <name evidence="4" type="ORF">BGT96224_5305</name>
    <name evidence="5" type="ORF">BGT96224V2_LOCUS690</name>
</gene>
<dbReference type="Proteomes" id="UP000053110">
    <property type="component" value="Unassembled WGS sequence"/>
</dbReference>
<evidence type="ECO:0000313" key="5">
    <source>
        <dbReference type="EMBL" id="SUZ07208.1"/>
    </source>
</evidence>
<dbReference type="EMBL" id="KE373465">
    <property type="protein sequence ID" value="EPQ67562.1"/>
    <property type="molecule type" value="Genomic_DNA"/>
</dbReference>
<dbReference type="AlphaFoldDB" id="A0A061HMB1"/>
<dbReference type="InterPro" id="IPR016197">
    <property type="entry name" value="Chromo-like_dom_sf"/>
</dbReference>
<reference evidence="5" key="3">
    <citation type="submission" date="2018-07" db="EMBL/GenBank/DDBJ databases">
        <authorList>
            <person name="Quirk P.G."/>
            <person name="Krulwich T.A."/>
        </authorList>
    </citation>
    <scope>NUCLEOTIDE SEQUENCE</scope>
    <source>
        <strain evidence="5">96224</strain>
    </source>
</reference>
<dbReference type="InterPro" id="IPR023780">
    <property type="entry name" value="Chromo_domain"/>
</dbReference>
<dbReference type="SUPFAM" id="SSF54160">
    <property type="entry name" value="Chromo domain-like"/>
    <property type="match status" value="1"/>
</dbReference>
<comment type="subunit">
    <text evidence="1">Component of the NuA4 histone acetyltransferase complex.</text>
</comment>
<name>A0A061HMB1_BLUGR</name>
<dbReference type="OrthoDB" id="1918685at2759"/>
<protein>
    <submittedName>
        <fullName evidence="5">Bgt-5305</fullName>
    </submittedName>
</protein>
<dbReference type="Pfam" id="PF00385">
    <property type="entry name" value="Chromo"/>
    <property type="match status" value="1"/>
</dbReference>
<proteinExistence type="predicted"/>